<dbReference type="EMBL" id="BPLR01009036">
    <property type="protein sequence ID" value="GIY29212.1"/>
    <property type="molecule type" value="Genomic_DNA"/>
</dbReference>
<comment type="caution">
    <text evidence="1">The sequence shown here is derived from an EMBL/GenBank/DDBJ whole genome shotgun (WGS) entry which is preliminary data.</text>
</comment>
<dbReference type="AlphaFoldDB" id="A0AAV4S6S1"/>
<gene>
    <name evidence="1" type="ORF">CEXT_661161</name>
</gene>
<name>A0AAV4S6S1_CAEEX</name>
<sequence length="104" mass="11790">MPNKSSGENCPGGVSYAMSSTRERICSISSKSLNVTLVHVLQISPQNEVIVSVQDGVIHRSLSQIRMMRPQRSLSQVRIMRPQRSLSQIRMVRPQRSLSQVRMR</sequence>
<protein>
    <submittedName>
        <fullName evidence="1">Uncharacterized protein</fullName>
    </submittedName>
</protein>
<accession>A0AAV4S6S1</accession>
<evidence type="ECO:0000313" key="2">
    <source>
        <dbReference type="Proteomes" id="UP001054945"/>
    </source>
</evidence>
<organism evidence="1 2">
    <name type="scientific">Caerostris extrusa</name>
    <name type="common">Bark spider</name>
    <name type="synonym">Caerostris bankana</name>
    <dbReference type="NCBI Taxonomy" id="172846"/>
    <lineage>
        <taxon>Eukaryota</taxon>
        <taxon>Metazoa</taxon>
        <taxon>Ecdysozoa</taxon>
        <taxon>Arthropoda</taxon>
        <taxon>Chelicerata</taxon>
        <taxon>Arachnida</taxon>
        <taxon>Araneae</taxon>
        <taxon>Araneomorphae</taxon>
        <taxon>Entelegynae</taxon>
        <taxon>Araneoidea</taxon>
        <taxon>Araneidae</taxon>
        <taxon>Caerostris</taxon>
    </lineage>
</organism>
<keyword evidence="2" id="KW-1185">Reference proteome</keyword>
<proteinExistence type="predicted"/>
<dbReference type="Proteomes" id="UP001054945">
    <property type="component" value="Unassembled WGS sequence"/>
</dbReference>
<evidence type="ECO:0000313" key="1">
    <source>
        <dbReference type="EMBL" id="GIY29212.1"/>
    </source>
</evidence>
<reference evidence="1 2" key="1">
    <citation type="submission" date="2021-06" db="EMBL/GenBank/DDBJ databases">
        <title>Caerostris extrusa draft genome.</title>
        <authorList>
            <person name="Kono N."/>
            <person name="Arakawa K."/>
        </authorList>
    </citation>
    <scope>NUCLEOTIDE SEQUENCE [LARGE SCALE GENOMIC DNA]</scope>
</reference>